<dbReference type="InterPro" id="IPR046533">
    <property type="entry name" value="DUF6598"/>
</dbReference>
<organism evidence="2 3">
    <name type="scientific">Triticum turgidum subsp. durum</name>
    <name type="common">Durum wheat</name>
    <name type="synonym">Triticum durum</name>
    <dbReference type="NCBI Taxonomy" id="4567"/>
    <lineage>
        <taxon>Eukaryota</taxon>
        <taxon>Viridiplantae</taxon>
        <taxon>Streptophyta</taxon>
        <taxon>Embryophyta</taxon>
        <taxon>Tracheophyta</taxon>
        <taxon>Spermatophyta</taxon>
        <taxon>Magnoliopsida</taxon>
        <taxon>Liliopsida</taxon>
        <taxon>Poales</taxon>
        <taxon>Poaceae</taxon>
        <taxon>BOP clade</taxon>
        <taxon>Pooideae</taxon>
        <taxon>Triticodae</taxon>
        <taxon>Triticeae</taxon>
        <taxon>Triticinae</taxon>
        <taxon>Triticum</taxon>
    </lineage>
</organism>
<dbReference type="AlphaFoldDB" id="A0A9R1Q2P6"/>
<evidence type="ECO:0000313" key="2">
    <source>
        <dbReference type="EMBL" id="VAH54296.1"/>
    </source>
</evidence>
<dbReference type="PANTHER" id="PTHR33065:SF22">
    <property type="entry name" value="GENOME ASSEMBLY, CHROMOSOME: II"/>
    <property type="match status" value="1"/>
</dbReference>
<dbReference type="Proteomes" id="UP000324705">
    <property type="component" value="Chromosome 2B"/>
</dbReference>
<accession>A0A9R1Q2P6</accession>
<evidence type="ECO:0000313" key="3">
    <source>
        <dbReference type="Proteomes" id="UP000324705"/>
    </source>
</evidence>
<gene>
    <name evidence="2" type="ORF">TRITD_2Bv1G255390</name>
</gene>
<reference evidence="2 3" key="1">
    <citation type="submission" date="2017-09" db="EMBL/GenBank/DDBJ databases">
        <authorList>
            <consortium name="International Durum Wheat Genome Sequencing Consortium (IDWGSC)"/>
            <person name="Milanesi L."/>
        </authorList>
    </citation>
    <scope>NUCLEOTIDE SEQUENCE [LARGE SCALE GENOMIC DNA]</scope>
    <source>
        <strain evidence="3">cv. Svevo</strain>
    </source>
</reference>
<dbReference type="EMBL" id="LT934114">
    <property type="protein sequence ID" value="VAH54296.1"/>
    <property type="molecule type" value="Genomic_DNA"/>
</dbReference>
<dbReference type="Pfam" id="PF20241">
    <property type="entry name" value="DUF6598"/>
    <property type="match status" value="1"/>
</dbReference>
<keyword evidence="3" id="KW-1185">Reference proteome</keyword>
<evidence type="ECO:0000259" key="1">
    <source>
        <dbReference type="Pfam" id="PF20241"/>
    </source>
</evidence>
<name>A0A9R1Q2P6_TRITD</name>
<dbReference type="Gramene" id="TRITD2Bv1G255390.1">
    <property type="protein sequence ID" value="TRITD2Bv1G255390.1"/>
    <property type="gene ID" value="TRITD2Bv1G255390"/>
</dbReference>
<dbReference type="OMA" id="RYTRDNC"/>
<proteinExistence type="predicted"/>
<sequence length="114" mass="13274">MRYTFKPLTPEYRFTEKTVQIFSIRVRAPTDGLRWPLRVHGHIASRDSMDQNRNYLFRRTRDNCQTLTQDDPSLLLTGPSRAIVYLAPVTFEVQLKVKGEGESEDEMLAFGAFY</sequence>
<feature type="domain" description="DUF6598" evidence="1">
    <location>
        <begin position="18"/>
        <end position="114"/>
    </location>
</feature>
<protein>
    <recommendedName>
        <fullName evidence="1">DUF6598 domain-containing protein</fullName>
    </recommendedName>
</protein>
<dbReference type="PANTHER" id="PTHR33065">
    <property type="entry name" value="OS07G0486400 PROTEIN"/>
    <property type="match status" value="1"/>
</dbReference>